<evidence type="ECO:0000256" key="2">
    <source>
        <dbReference type="ARBA" id="ARBA00004236"/>
    </source>
</evidence>
<dbReference type="EC" id="2.7.13.3" evidence="3"/>
<evidence type="ECO:0000256" key="3">
    <source>
        <dbReference type="ARBA" id="ARBA00012438"/>
    </source>
</evidence>
<dbReference type="InterPro" id="IPR050428">
    <property type="entry name" value="TCS_sensor_his_kinase"/>
</dbReference>
<feature type="domain" description="HAMP" evidence="13">
    <location>
        <begin position="185"/>
        <end position="238"/>
    </location>
</feature>
<keyword evidence="9" id="KW-0902">Two-component regulatory system</keyword>
<dbReference type="GO" id="GO:0005886">
    <property type="term" value="C:plasma membrane"/>
    <property type="evidence" value="ECO:0007669"/>
    <property type="project" value="UniProtKB-SubCell"/>
</dbReference>
<dbReference type="SUPFAM" id="SSF47384">
    <property type="entry name" value="Homodimeric domain of signal transducing histidine kinase"/>
    <property type="match status" value="1"/>
</dbReference>
<dbReference type="PANTHER" id="PTHR45436">
    <property type="entry name" value="SENSOR HISTIDINE KINASE YKOH"/>
    <property type="match status" value="1"/>
</dbReference>
<keyword evidence="8 11" id="KW-1133">Transmembrane helix</keyword>
<evidence type="ECO:0000256" key="1">
    <source>
        <dbReference type="ARBA" id="ARBA00000085"/>
    </source>
</evidence>
<dbReference type="InterPro" id="IPR003661">
    <property type="entry name" value="HisK_dim/P_dom"/>
</dbReference>
<dbReference type="AlphaFoldDB" id="A0A6G3WVN0"/>
<evidence type="ECO:0000256" key="9">
    <source>
        <dbReference type="ARBA" id="ARBA00023012"/>
    </source>
</evidence>
<protein>
    <recommendedName>
        <fullName evidence="3">histidine kinase</fullName>
        <ecNumber evidence="3">2.7.13.3</ecNumber>
    </recommendedName>
</protein>
<dbReference type="EMBL" id="JAAGMN010002457">
    <property type="protein sequence ID" value="NEE09482.1"/>
    <property type="molecule type" value="Genomic_DNA"/>
</dbReference>
<evidence type="ECO:0000259" key="12">
    <source>
        <dbReference type="PROSITE" id="PS50109"/>
    </source>
</evidence>
<dbReference type="InterPro" id="IPR036097">
    <property type="entry name" value="HisK_dim/P_sf"/>
</dbReference>
<dbReference type="PROSITE" id="PS50109">
    <property type="entry name" value="HIS_KIN"/>
    <property type="match status" value="1"/>
</dbReference>
<keyword evidence="10 11" id="KW-0472">Membrane</keyword>
<comment type="subcellular location">
    <subcellularLocation>
        <location evidence="2">Cell membrane</location>
    </subcellularLocation>
</comment>
<dbReference type="InterPro" id="IPR004358">
    <property type="entry name" value="Sig_transdc_His_kin-like_C"/>
</dbReference>
<dbReference type="PROSITE" id="PS50885">
    <property type="entry name" value="HAMP"/>
    <property type="match status" value="1"/>
</dbReference>
<dbReference type="SUPFAM" id="SSF55874">
    <property type="entry name" value="ATPase domain of HSP90 chaperone/DNA topoisomerase II/histidine kinase"/>
    <property type="match status" value="1"/>
</dbReference>
<reference evidence="14" key="1">
    <citation type="submission" date="2020-01" db="EMBL/GenBank/DDBJ databases">
        <title>Insect and environment-associated Actinomycetes.</title>
        <authorList>
            <person name="Currrie C."/>
            <person name="Chevrette M."/>
            <person name="Carlson C."/>
            <person name="Stubbendieck R."/>
            <person name="Wendt-Pienkowski E."/>
        </authorList>
    </citation>
    <scope>NUCLEOTIDE SEQUENCE</scope>
    <source>
        <strain evidence="14">SID7499</strain>
    </source>
</reference>
<name>A0A6G3WVN0_9ACTN</name>
<dbReference type="Pfam" id="PF02518">
    <property type="entry name" value="HATPase_c"/>
    <property type="match status" value="1"/>
</dbReference>
<dbReference type="PANTHER" id="PTHR45436:SF5">
    <property type="entry name" value="SENSOR HISTIDINE KINASE TRCS"/>
    <property type="match status" value="1"/>
</dbReference>
<evidence type="ECO:0000313" key="14">
    <source>
        <dbReference type="EMBL" id="NEE09482.1"/>
    </source>
</evidence>
<dbReference type="SUPFAM" id="SSF158472">
    <property type="entry name" value="HAMP domain-like"/>
    <property type="match status" value="1"/>
</dbReference>
<accession>A0A6G3WVN0</accession>
<evidence type="ECO:0000256" key="8">
    <source>
        <dbReference type="ARBA" id="ARBA00022989"/>
    </source>
</evidence>
<dbReference type="InterPro" id="IPR036890">
    <property type="entry name" value="HATPase_C_sf"/>
</dbReference>
<evidence type="ECO:0000256" key="4">
    <source>
        <dbReference type="ARBA" id="ARBA00022553"/>
    </source>
</evidence>
<dbReference type="CDD" id="cd00082">
    <property type="entry name" value="HisKA"/>
    <property type="match status" value="1"/>
</dbReference>
<evidence type="ECO:0000259" key="13">
    <source>
        <dbReference type="PROSITE" id="PS50885"/>
    </source>
</evidence>
<keyword evidence="4" id="KW-0597">Phosphoprotein</keyword>
<dbReference type="Gene3D" id="3.30.565.10">
    <property type="entry name" value="Histidine kinase-like ATPase, C-terminal domain"/>
    <property type="match status" value="1"/>
</dbReference>
<dbReference type="Pfam" id="PF00512">
    <property type="entry name" value="HisKA"/>
    <property type="match status" value="1"/>
</dbReference>
<evidence type="ECO:0000256" key="7">
    <source>
        <dbReference type="ARBA" id="ARBA00022777"/>
    </source>
</evidence>
<evidence type="ECO:0000256" key="10">
    <source>
        <dbReference type="ARBA" id="ARBA00023136"/>
    </source>
</evidence>
<dbReference type="Pfam" id="PF00672">
    <property type="entry name" value="HAMP"/>
    <property type="match status" value="1"/>
</dbReference>
<evidence type="ECO:0000256" key="6">
    <source>
        <dbReference type="ARBA" id="ARBA00022692"/>
    </source>
</evidence>
<dbReference type="Gene3D" id="6.10.340.10">
    <property type="match status" value="1"/>
</dbReference>
<dbReference type="PRINTS" id="PR00344">
    <property type="entry name" value="BCTRLSENSOR"/>
</dbReference>
<dbReference type="InterPro" id="IPR003594">
    <property type="entry name" value="HATPase_dom"/>
</dbReference>
<keyword evidence="5" id="KW-0808">Transferase</keyword>
<proteinExistence type="predicted"/>
<feature type="transmembrane region" description="Helical" evidence="11">
    <location>
        <begin position="158"/>
        <end position="180"/>
    </location>
</feature>
<evidence type="ECO:0000256" key="5">
    <source>
        <dbReference type="ARBA" id="ARBA00022679"/>
    </source>
</evidence>
<comment type="catalytic activity">
    <reaction evidence="1">
        <text>ATP + protein L-histidine = ADP + protein N-phospho-L-histidine.</text>
        <dbReference type="EC" id="2.7.13.3"/>
    </reaction>
</comment>
<dbReference type="InterPro" id="IPR003660">
    <property type="entry name" value="HAMP_dom"/>
</dbReference>
<dbReference type="InterPro" id="IPR005467">
    <property type="entry name" value="His_kinase_dom"/>
</dbReference>
<keyword evidence="7 14" id="KW-0418">Kinase</keyword>
<dbReference type="SMART" id="SM00388">
    <property type="entry name" value="HisKA"/>
    <property type="match status" value="1"/>
</dbReference>
<dbReference type="CDD" id="cd00075">
    <property type="entry name" value="HATPase"/>
    <property type="match status" value="1"/>
</dbReference>
<dbReference type="CDD" id="cd06225">
    <property type="entry name" value="HAMP"/>
    <property type="match status" value="1"/>
</dbReference>
<feature type="domain" description="Histidine kinase" evidence="12">
    <location>
        <begin position="246"/>
        <end position="456"/>
    </location>
</feature>
<dbReference type="SMART" id="SM00387">
    <property type="entry name" value="HATPase_c"/>
    <property type="match status" value="1"/>
</dbReference>
<comment type="caution">
    <text evidence="14">The sequence shown here is derived from an EMBL/GenBank/DDBJ whole genome shotgun (WGS) entry which is preliminary data.</text>
</comment>
<organism evidence="14">
    <name type="scientific">Streptomyces sp. SID7499</name>
    <dbReference type="NCBI Taxonomy" id="2706086"/>
    <lineage>
        <taxon>Bacteria</taxon>
        <taxon>Bacillati</taxon>
        <taxon>Actinomycetota</taxon>
        <taxon>Actinomycetes</taxon>
        <taxon>Kitasatosporales</taxon>
        <taxon>Streptomycetaceae</taxon>
        <taxon>Streptomyces</taxon>
    </lineage>
</organism>
<evidence type="ECO:0000256" key="11">
    <source>
        <dbReference type="SAM" id="Phobius"/>
    </source>
</evidence>
<keyword evidence="6 11" id="KW-0812">Transmembrane</keyword>
<dbReference type="GO" id="GO:0000155">
    <property type="term" value="F:phosphorelay sensor kinase activity"/>
    <property type="evidence" value="ECO:0007669"/>
    <property type="project" value="InterPro"/>
</dbReference>
<dbReference type="Gene3D" id="1.10.287.130">
    <property type="match status" value="1"/>
</dbReference>
<sequence>MRRHLVAALVALPAAVLVLLGLPLALERDDQAVRELFKARTQQARAMKEMAAEVARHGASATARERIADFQDRTGGRVQLYDVTGRPLVGALCILSPGELRGQEPVRAALRGDFADSADQHVSWQAAELVIAVPVIEQGRLVAVVVICSFLDDLRIDVLTQLILIAVAALVALALGALLAEPLARWILRPIRYLERAALDFAAGEHHARVPVDQGPPELRVLAETFNHLAEQVQHQVRVQQSFVADASHQLRSPLVALSLRLENLEPHLDADGAERLALAVVEADRMSRILNALLLLARSESHDQPGQPVDALAVLEERVASWRLVATPKSVRIDIDESPGLFVSAIPGTLDQILDVFIDNALRASPSGTSLRLRVVGDSHVVAVQCQDQGPGMSAADRARACDRFWRGPDAESGEGSGLGLAIAASLARANGGEVLLERAPTGGLHAEVRLPAWVPPASGPCPSPAASEGARR</sequence>
<gene>
    <name evidence="14" type="ORF">G3M58_23865</name>
</gene>
<dbReference type="SMART" id="SM00304">
    <property type="entry name" value="HAMP"/>
    <property type="match status" value="1"/>
</dbReference>